<proteinExistence type="predicted"/>
<sequence>MKYFQVLAHRGLVSEFVPENTTKAFADALFAGADVIETDVRATADGIAVIFHDEDLLRLAGIPKKVAEITWKEISGIDIGFGKRVPTLQQVLQDFPEARFNLDIKSDLAIEPVANVINALGVQNRILISSFSDSRRIKTLKKISGSVGTSAGSARVLALWLCSILGATPLFQFFSRQITALQIPISRFPIRLDSKRFVRFALNAGLELHYWTINDPIEIQRLINLGATGIVTDNCDLVISNFRKEK</sequence>
<dbReference type="InterPro" id="IPR030395">
    <property type="entry name" value="GP_PDE_dom"/>
</dbReference>
<dbReference type="Proteomes" id="UP000067708">
    <property type="component" value="Chromosome"/>
</dbReference>
<dbReference type="PANTHER" id="PTHR43805:SF1">
    <property type="entry name" value="GP-PDE DOMAIN-CONTAINING PROTEIN"/>
    <property type="match status" value="1"/>
</dbReference>
<dbReference type="InterPro" id="IPR017946">
    <property type="entry name" value="PLC-like_Pdiesterase_TIM-brl"/>
</dbReference>
<keyword evidence="2" id="KW-0378">Hydrolase</keyword>
<feature type="domain" description="GP-PDE" evidence="1">
    <location>
        <begin position="4"/>
        <end position="242"/>
    </location>
</feature>
<dbReference type="GO" id="GO:0006629">
    <property type="term" value="P:lipid metabolic process"/>
    <property type="evidence" value="ECO:0007669"/>
    <property type="project" value="InterPro"/>
</dbReference>
<dbReference type="Pfam" id="PF03009">
    <property type="entry name" value="GDPD"/>
    <property type="match status" value="1"/>
</dbReference>
<evidence type="ECO:0000259" key="1">
    <source>
        <dbReference type="PROSITE" id="PS51704"/>
    </source>
</evidence>
<dbReference type="STRING" id="529884.Rhola_00008290"/>
<dbReference type="SUPFAM" id="SSF51695">
    <property type="entry name" value="PLC-like phosphodiesterases"/>
    <property type="match status" value="1"/>
</dbReference>
<name>A0A060JCR1_9MICO</name>
<dbReference type="RefSeq" id="WP_051636259.1">
    <property type="nucleotide sequence ID" value="NZ_CP007490.1"/>
</dbReference>
<dbReference type="EMBL" id="CP007490">
    <property type="protein sequence ID" value="AIC47631.1"/>
    <property type="molecule type" value="Genomic_DNA"/>
</dbReference>
<reference evidence="2 3" key="1">
    <citation type="journal article" date="2014" name="Int. J. Syst. Evol. Microbiol.">
        <title>Rhodoluna lacicola gen. nov., sp. nov., a planktonic freshwater bacterium with stream-lined genome.</title>
        <authorList>
            <person name="Hahn M."/>
            <person name="Schmidt J."/>
            <person name="Taipale S.J."/>
            <person name="Doolittle W.F."/>
            <person name="Koll U."/>
        </authorList>
    </citation>
    <scope>NUCLEOTIDE SEQUENCE [LARGE SCALE GENOMIC DNA]</scope>
    <source>
        <strain evidence="2 3">MWH-Ta8</strain>
    </source>
</reference>
<dbReference type="CDD" id="cd08561">
    <property type="entry name" value="GDPD_cytoplasmic_ScUgpQ2_like"/>
    <property type="match status" value="1"/>
</dbReference>
<dbReference type="PATRIC" id="fig|529884.3.peg.791"/>
<dbReference type="PANTHER" id="PTHR43805">
    <property type="entry name" value="GLYCEROPHOSPHORYL DIESTER PHOSPHODIESTERASE"/>
    <property type="match status" value="1"/>
</dbReference>
<dbReference type="GO" id="GO:0008889">
    <property type="term" value="F:glycerophosphodiester phosphodiesterase activity"/>
    <property type="evidence" value="ECO:0007669"/>
    <property type="project" value="UniProtKB-EC"/>
</dbReference>
<organism evidence="2 3">
    <name type="scientific">Rhodoluna lacicola</name>
    <dbReference type="NCBI Taxonomy" id="529884"/>
    <lineage>
        <taxon>Bacteria</taxon>
        <taxon>Bacillati</taxon>
        <taxon>Actinomycetota</taxon>
        <taxon>Actinomycetes</taxon>
        <taxon>Micrococcales</taxon>
        <taxon>Microbacteriaceae</taxon>
        <taxon>Luna cluster</taxon>
        <taxon>Luna-1 subcluster</taxon>
        <taxon>Rhodoluna</taxon>
    </lineage>
</organism>
<dbReference type="eggNOG" id="COG0584">
    <property type="taxonomic scope" value="Bacteria"/>
</dbReference>
<protein>
    <submittedName>
        <fullName evidence="2">Glycerophosphoryl diester phosphodiesterase</fullName>
        <ecNumber evidence="2">3.1.4.46</ecNumber>
    </submittedName>
</protein>
<gene>
    <name evidence="2" type="ORF">Rhola_00008290</name>
</gene>
<dbReference type="PROSITE" id="PS51704">
    <property type="entry name" value="GP_PDE"/>
    <property type="match status" value="1"/>
</dbReference>
<dbReference type="OrthoDB" id="5241788at2"/>
<dbReference type="HOGENOM" id="CLU_030006_3_6_11"/>
<accession>A0A060JCR1</accession>
<evidence type="ECO:0000313" key="2">
    <source>
        <dbReference type="EMBL" id="AIC47631.1"/>
    </source>
</evidence>
<dbReference type="EC" id="3.1.4.46" evidence="2"/>
<dbReference type="KEGG" id="rla:Rhola_00008290"/>
<dbReference type="AlphaFoldDB" id="A0A060JCR1"/>
<keyword evidence="3" id="KW-1185">Reference proteome</keyword>
<evidence type="ECO:0000313" key="3">
    <source>
        <dbReference type="Proteomes" id="UP000067708"/>
    </source>
</evidence>
<dbReference type="Gene3D" id="3.20.20.190">
    <property type="entry name" value="Phosphatidylinositol (PI) phosphodiesterase"/>
    <property type="match status" value="1"/>
</dbReference>